<reference evidence="3 4" key="1">
    <citation type="submission" date="2016-12" db="EMBL/GenBank/DDBJ databases">
        <title>Trade-off between light-utilization and light-protection in marine flavobacteria.</title>
        <authorList>
            <person name="Kumagai Y."/>
            <person name="Yoshizawa S."/>
            <person name="Kogure K."/>
            <person name="Iwasaki W."/>
        </authorList>
    </citation>
    <scope>NUCLEOTIDE SEQUENCE [LARGE SCALE GENOMIC DNA]</scope>
    <source>
        <strain evidence="3 4">KCTC 12100</strain>
    </source>
</reference>
<evidence type="ECO:0000256" key="2">
    <source>
        <dbReference type="SAM" id="SignalP"/>
    </source>
</evidence>
<dbReference type="EMBL" id="MSCK01000001">
    <property type="protein sequence ID" value="PQJ72177.1"/>
    <property type="molecule type" value="Genomic_DNA"/>
</dbReference>
<keyword evidence="4" id="KW-1185">Reference proteome</keyword>
<organism evidence="3 4">
    <name type="scientific">Polaribacter butkevichii</name>
    <dbReference type="NCBI Taxonomy" id="218490"/>
    <lineage>
        <taxon>Bacteria</taxon>
        <taxon>Pseudomonadati</taxon>
        <taxon>Bacteroidota</taxon>
        <taxon>Flavobacteriia</taxon>
        <taxon>Flavobacteriales</taxon>
        <taxon>Flavobacteriaceae</taxon>
    </lineage>
</organism>
<evidence type="ECO:0000313" key="3">
    <source>
        <dbReference type="EMBL" id="PQJ72177.1"/>
    </source>
</evidence>
<feature type="transmembrane region" description="Helical" evidence="1">
    <location>
        <begin position="40"/>
        <end position="60"/>
    </location>
</feature>
<evidence type="ECO:0000313" key="4">
    <source>
        <dbReference type="Proteomes" id="UP000247345"/>
    </source>
</evidence>
<feature type="chain" id="PRO_5015110127" description="Signal peptidase" evidence="2">
    <location>
        <begin position="25"/>
        <end position="65"/>
    </location>
</feature>
<protein>
    <recommendedName>
        <fullName evidence="5">Signal peptidase</fullName>
    </recommendedName>
</protein>
<keyword evidence="1" id="KW-1133">Transmembrane helix</keyword>
<keyword evidence="1" id="KW-0472">Membrane</keyword>
<dbReference type="RefSeq" id="WP_105047836.1">
    <property type="nucleotide sequence ID" value="NZ_CP150661.1"/>
</dbReference>
<proteinExistence type="predicted"/>
<evidence type="ECO:0008006" key="5">
    <source>
        <dbReference type="Google" id="ProtNLM"/>
    </source>
</evidence>
<dbReference type="AlphaFoldDB" id="A0A2P6CBA8"/>
<keyword evidence="1" id="KW-0812">Transmembrane</keyword>
<dbReference type="Proteomes" id="UP000247345">
    <property type="component" value="Unassembled WGS sequence"/>
</dbReference>
<accession>A0A2P6CBA8</accession>
<name>A0A2P6CBA8_9FLAO</name>
<evidence type="ECO:0000256" key="1">
    <source>
        <dbReference type="SAM" id="Phobius"/>
    </source>
</evidence>
<feature type="signal peptide" evidence="2">
    <location>
        <begin position="1"/>
        <end position="24"/>
    </location>
</feature>
<gene>
    <name evidence="3" type="ORF">BTO14_02445</name>
</gene>
<comment type="caution">
    <text evidence="3">The sequence shown here is derived from an EMBL/GenBank/DDBJ whole genome shotgun (WGS) entry which is preliminary data.</text>
</comment>
<keyword evidence="2" id="KW-0732">Signal</keyword>
<sequence length="65" mass="6715">MVKKNVVLFVVLFFVLPTIGFAQAGGPPSIGPPSPPGLPIDGITGVLFLIGLIYGSVKIFKDSSS</sequence>